<evidence type="ECO:0000256" key="7">
    <source>
        <dbReference type="ARBA" id="ARBA00023136"/>
    </source>
</evidence>
<keyword evidence="4" id="KW-1003">Cell membrane</keyword>
<evidence type="ECO:0000256" key="8">
    <source>
        <dbReference type="SAM" id="Phobius"/>
    </source>
</evidence>
<dbReference type="PANTHER" id="PTHR34979">
    <property type="entry name" value="INNER MEMBRANE PROTEIN YGAZ"/>
    <property type="match status" value="1"/>
</dbReference>
<dbReference type="InterPro" id="IPR011606">
    <property type="entry name" value="Brnchd-chn_aa_trnsp_permease"/>
</dbReference>
<evidence type="ECO:0000256" key="3">
    <source>
        <dbReference type="ARBA" id="ARBA00022448"/>
    </source>
</evidence>
<evidence type="ECO:0000256" key="4">
    <source>
        <dbReference type="ARBA" id="ARBA00022475"/>
    </source>
</evidence>
<feature type="transmembrane region" description="Helical" evidence="8">
    <location>
        <begin position="81"/>
        <end position="102"/>
    </location>
</feature>
<evidence type="ECO:0000256" key="2">
    <source>
        <dbReference type="ARBA" id="ARBA00010735"/>
    </source>
</evidence>
<dbReference type="RefSeq" id="WP_379775112.1">
    <property type="nucleotide sequence ID" value="NZ_JBHSMZ010000017.1"/>
</dbReference>
<name>A0ABW0S2S3_9BURK</name>
<reference evidence="10" key="1">
    <citation type="journal article" date="2019" name="Int. J. Syst. Evol. Microbiol.">
        <title>The Global Catalogue of Microorganisms (GCM) 10K type strain sequencing project: providing services to taxonomists for standard genome sequencing and annotation.</title>
        <authorList>
            <consortium name="The Broad Institute Genomics Platform"/>
            <consortium name="The Broad Institute Genome Sequencing Center for Infectious Disease"/>
            <person name="Wu L."/>
            <person name="Ma J."/>
        </authorList>
    </citation>
    <scope>NUCLEOTIDE SEQUENCE [LARGE SCALE GENOMIC DNA]</scope>
    <source>
        <strain evidence="10">CGMCC 4.5798</strain>
    </source>
</reference>
<sequence>MNQPHPALPVDQEADARGWREGFQTGLPTLFGIGAWGMVVGVAMVKSGLTVAQASGMTLVAFAGSAQLASLPLIAAGAPVWVIFLTALVVNLRFVIFSALLGPHFSRLPLWQRFYLGYISGDVSIALFLQRYPTPAPAPGKLAFLKGLMYPNWFAWQIGSLIGIFLGSAVPSEWQLGFAGTLAILCITVPLIINSAALCGVLVAGVTAVLAHGLPYKLGLLAAVLAGMVTAMVCQETMEKRHRGSGTGHG</sequence>
<keyword evidence="10" id="KW-1185">Reference proteome</keyword>
<comment type="caution">
    <text evidence="9">The sequence shown here is derived from an EMBL/GenBank/DDBJ whole genome shotgun (WGS) entry which is preliminary data.</text>
</comment>
<feature type="transmembrane region" description="Helical" evidence="8">
    <location>
        <begin position="182"/>
        <end position="210"/>
    </location>
</feature>
<dbReference type="EMBL" id="JBHSMZ010000017">
    <property type="protein sequence ID" value="MFC5551261.1"/>
    <property type="molecule type" value="Genomic_DNA"/>
</dbReference>
<feature type="transmembrane region" description="Helical" evidence="8">
    <location>
        <begin position="114"/>
        <end position="133"/>
    </location>
</feature>
<comment type="similarity">
    <text evidence="2">Belongs to the AzlC family.</text>
</comment>
<proteinExistence type="inferred from homology"/>
<dbReference type="PANTHER" id="PTHR34979:SF1">
    <property type="entry name" value="INNER MEMBRANE PROTEIN YGAZ"/>
    <property type="match status" value="1"/>
</dbReference>
<feature type="transmembrane region" description="Helical" evidence="8">
    <location>
        <begin position="153"/>
        <end position="170"/>
    </location>
</feature>
<keyword evidence="5 8" id="KW-0812">Transmembrane</keyword>
<evidence type="ECO:0000256" key="5">
    <source>
        <dbReference type="ARBA" id="ARBA00022692"/>
    </source>
</evidence>
<dbReference type="Pfam" id="PF03591">
    <property type="entry name" value="AzlC"/>
    <property type="match status" value="1"/>
</dbReference>
<evidence type="ECO:0000256" key="6">
    <source>
        <dbReference type="ARBA" id="ARBA00022989"/>
    </source>
</evidence>
<evidence type="ECO:0000256" key="1">
    <source>
        <dbReference type="ARBA" id="ARBA00004651"/>
    </source>
</evidence>
<feature type="transmembrane region" description="Helical" evidence="8">
    <location>
        <begin position="216"/>
        <end position="234"/>
    </location>
</feature>
<feature type="transmembrane region" description="Helical" evidence="8">
    <location>
        <begin position="27"/>
        <end position="45"/>
    </location>
</feature>
<accession>A0ABW0S2S3</accession>
<keyword evidence="6 8" id="KW-1133">Transmembrane helix</keyword>
<protein>
    <submittedName>
        <fullName evidence="9">AzlC family ABC transporter permease</fullName>
    </submittedName>
</protein>
<evidence type="ECO:0000313" key="10">
    <source>
        <dbReference type="Proteomes" id="UP001596086"/>
    </source>
</evidence>
<organism evidence="9 10">
    <name type="scientific">Massilia aerilata</name>
    <dbReference type="NCBI Taxonomy" id="453817"/>
    <lineage>
        <taxon>Bacteria</taxon>
        <taxon>Pseudomonadati</taxon>
        <taxon>Pseudomonadota</taxon>
        <taxon>Betaproteobacteria</taxon>
        <taxon>Burkholderiales</taxon>
        <taxon>Oxalobacteraceae</taxon>
        <taxon>Telluria group</taxon>
        <taxon>Massilia</taxon>
    </lineage>
</organism>
<keyword evidence="3" id="KW-0813">Transport</keyword>
<dbReference type="Proteomes" id="UP001596086">
    <property type="component" value="Unassembled WGS sequence"/>
</dbReference>
<evidence type="ECO:0000313" key="9">
    <source>
        <dbReference type="EMBL" id="MFC5551261.1"/>
    </source>
</evidence>
<gene>
    <name evidence="9" type="ORF">ACFPO9_22305</name>
</gene>
<comment type="subcellular location">
    <subcellularLocation>
        <location evidence="1">Cell membrane</location>
        <topology evidence="1">Multi-pass membrane protein</topology>
    </subcellularLocation>
</comment>
<keyword evidence="7 8" id="KW-0472">Membrane</keyword>
<feature type="transmembrane region" description="Helical" evidence="8">
    <location>
        <begin position="57"/>
        <end position="75"/>
    </location>
</feature>